<dbReference type="Gene3D" id="1.20.1250.20">
    <property type="entry name" value="MFS general substrate transporter like domains"/>
    <property type="match status" value="2"/>
</dbReference>
<feature type="domain" description="Major facilitator superfamily (MFS) profile" evidence="3">
    <location>
        <begin position="368"/>
        <end position="566"/>
    </location>
</feature>
<name>A0AAD9D8F8_9STRA</name>
<evidence type="ECO:0000259" key="3">
    <source>
        <dbReference type="PROSITE" id="PS50850"/>
    </source>
</evidence>
<dbReference type="InterPro" id="IPR050327">
    <property type="entry name" value="Proton-linked_MCT"/>
</dbReference>
<comment type="subcellular location">
    <subcellularLocation>
        <location evidence="1">Membrane</location>
        <topology evidence="1">Multi-pass membrane protein</topology>
    </subcellularLocation>
</comment>
<dbReference type="Proteomes" id="UP001224775">
    <property type="component" value="Unassembled WGS sequence"/>
</dbReference>
<feature type="transmembrane region" description="Helical" evidence="2">
    <location>
        <begin position="61"/>
        <end position="79"/>
    </location>
</feature>
<evidence type="ECO:0000313" key="5">
    <source>
        <dbReference type="Proteomes" id="UP001224775"/>
    </source>
</evidence>
<dbReference type="SUPFAM" id="SSF103473">
    <property type="entry name" value="MFS general substrate transporter"/>
    <property type="match status" value="1"/>
</dbReference>
<dbReference type="PANTHER" id="PTHR11360">
    <property type="entry name" value="MONOCARBOXYLATE TRANSPORTER"/>
    <property type="match status" value="1"/>
</dbReference>
<feature type="transmembrane region" description="Helical" evidence="2">
    <location>
        <begin position="460"/>
        <end position="483"/>
    </location>
</feature>
<evidence type="ECO:0000313" key="4">
    <source>
        <dbReference type="EMBL" id="KAK1738116.1"/>
    </source>
</evidence>
<keyword evidence="2" id="KW-0472">Membrane</keyword>
<feature type="transmembrane region" description="Helical" evidence="2">
    <location>
        <begin position="404"/>
        <end position="424"/>
    </location>
</feature>
<evidence type="ECO:0000256" key="1">
    <source>
        <dbReference type="ARBA" id="ARBA00004141"/>
    </source>
</evidence>
<feature type="transmembrane region" description="Helical" evidence="2">
    <location>
        <begin position="230"/>
        <end position="248"/>
    </location>
</feature>
<reference evidence="4" key="1">
    <citation type="submission" date="2023-06" db="EMBL/GenBank/DDBJ databases">
        <title>Survivors Of The Sea: Transcriptome response of Skeletonema marinoi to long-term dormancy.</title>
        <authorList>
            <person name="Pinder M.I.M."/>
            <person name="Kourtchenko O."/>
            <person name="Robertson E.K."/>
            <person name="Larsson T."/>
            <person name="Maumus F."/>
            <person name="Osuna-Cruz C.M."/>
            <person name="Vancaester E."/>
            <person name="Stenow R."/>
            <person name="Vandepoele K."/>
            <person name="Ploug H."/>
            <person name="Bruchert V."/>
            <person name="Godhe A."/>
            <person name="Topel M."/>
        </authorList>
    </citation>
    <scope>NUCLEOTIDE SEQUENCE</scope>
    <source>
        <strain evidence="4">R05AC</strain>
    </source>
</reference>
<feature type="transmembrane region" description="Helical" evidence="2">
    <location>
        <begin position="158"/>
        <end position="184"/>
    </location>
</feature>
<dbReference type="GO" id="GO:0016020">
    <property type="term" value="C:membrane"/>
    <property type="evidence" value="ECO:0007669"/>
    <property type="project" value="UniProtKB-SubCell"/>
</dbReference>
<dbReference type="AlphaFoldDB" id="A0AAD9D8F8"/>
<dbReference type="EMBL" id="JATAAI010000022">
    <property type="protein sequence ID" value="KAK1738116.1"/>
    <property type="molecule type" value="Genomic_DNA"/>
</dbReference>
<feature type="transmembrane region" description="Helical" evidence="2">
    <location>
        <begin position="99"/>
        <end position="122"/>
    </location>
</feature>
<organism evidence="4 5">
    <name type="scientific">Skeletonema marinoi</name>
    <dbReference type="NCBI Taxonomy" id="267567"/>
    <lineage>
        <taxon>Eukaryota</taxon>
        <taxon>Sar</taxon>
        <taxon>Stramenopiles</taxon>
        <taxon>Ochrophyta</taxon>
        <taxon>Bacillariophyta</taxon>
        <taxon>Coscinodiscophyceae</taxon>
        <taxon>Thalassiosirophycidae</taxon>
        <taxon>Thalassiosirales</taxon>
        <taxon>Skeletonemataceae</taxon>
        <taxon>Skeletonema</taxon>
        <taxon>Skeletonema marinoi-dohrnii complex</taxon>
    </lineage>
</organism>
<accession>A0AAD9D8F8</accession>
<feature type="transmembrane region" description="Helical" evidence="2">
    <location>
        <begin position="495"/>
        <end position="520"/>
    </location>
</feature>
<dbReference type="PROSITE" id="PS50850">
    <property type="entry name" value="MFS"/>
    <property type="match status" value="1"/>
</dbReference>
<dbReference type="PANTHER" id="PTHR11360:SF284">
    <property type="entry name" value="EG:103B4.3 PROTEIN-RELATED"/>
    <property type="match status" value="1"/>
</dbReference>
<feature type="transmembrane region" description="Helical" evidence="2">
    <location>
        <begin position="134"/>
        <end position="152"/>
    </location>
</feature>
<evidence type="ECO:0000256" key="2">
    <source>
        <dbReference type="SAM" id="Phobius"/>
    </source>
</evidence>
<dbReference type="GO" id="GO:0022857">
    <property type="term" value="F:transmembrane transporter activity"/>
    <property type="evidence" value="ECO:0007669"/>
    <property type="project" value="InterPro"/>
</dbReference>
<feature type="transmembrane region" description="Helical" evidence="2">
    <location>
        <begin position="526"/>
        <end position="547"/>
    </location>
</feature>
<comment type="caution">
    <text evidence="4">The sequence shown here is derived from an EMBL/GenBank/DDBJ whole genome shotgun (WGS) entry which is preliminary data.</text>
</comment>
<dbReference type="InterPro" id="IPR036259">
    <property type="entry name" value="MFS_trans_sf"/>
</dbReference>
<keyword evidence="5" id="KW-1185">Reference proteome</keyword>
<dbReference type="Pfam" id="PF07690">
    <property type="entry name" value="MFS_1"/>
    <property type="match status" value="1"/>
</dbReference>
<sequence length="566" mass="61287">MAVQASSYYNYENDTASPRKEDTALREDKLLLWEIAYEGDDDKKSSVESLMKEMTTDIYHGYYVFIATFFLNFITIGQFNSSSLYLDPLHQSFPESGSGTLALVCTIQIVAALASSLAGGMVQNTLNDYVGLNWLFFFGGVLMSVGFIWSSYSSTLAGVILGSVSLGIGLGAGLISAGVCVLWFEQSRGTMLLLAISGQGMGNVFFPWLIVKLLETYAEVEEPWRPTMRWMGLLSFFVCAVAAIPMRLPHPGEVEENEKDTATTISLTTNASYGSMFEDSNDDDLSQSFVAFKKLRAGSITSIVDGVANGLRRSSAAGAYQAVSTAPYLNNSDIGSCSAIFARRDIDVTSIPAGNSESSFTLKDVAFSSTNLWLSAFTFIACFASLNAQVLLPKYCISMGFPEAVGGFAMTLYGLGMLLANITVGFAVDRFGSCQLLAYGFFTMAMLFFTWPLSVTAPQIYLEAFLFGYFQGPSSSLPIIILADAFACSSPEHILVLNGMINMCKFPGYLLGSAIASNIAQKFGGYGNASALSGIIELLGASMLLMIPTPEEQQRRLVEKKNRPDK</sequence>
<feature type="transmembrane region" description="Helical" evidence="2">
    <location>
        <begin position="436"/>
        <end position="454"/>
    </location>
</feature>
<dbReference type="InterPro" id="IPR011701">
    <property type="entry name" value="MFS"/>
</dbReference>
<gene>
    <name evidence="4" type="ORF">QTG54_011410</name>
</gene>
<dbReference type="InterPro" id="IPR020846">
    <property type="entry name" value="MFS_dom"/>
</dbReference>
<protein>
    <submittedName>
        <fullName evidence="4">MFS transporter</fullName>
    </submittedName>
</protein>
<keyword evidence="2" id="KW-1133">Transmembrane helix</keyword>
<keyword evidence="2" id="KW-0812">Transmembrane</keyword>
<feature type="transmembrane region" description="Helical" evidence="2">
    <location>
        <begin position="372"/>
        <end position="392"/>
    </location>
</feature>
<proteinExistence type="predicted"/>
<feature type="transmembrane region" description="Helical" evidence="2">
    <location>
        <begin position="191"/>
        <end position="210"/>
    </location>
</feature>